<gene>
    <name evidence="1" type="ORF">LCAKO_0844</name>
</gene>
<organism evidence="1 2">
    <name type="scientific">Lacticaseibacillus paracasei subsp. paracasei</name>
    <dbReference type="NCBI Taxonomy" id="47714"/>
    <lineage>
        <taxon>Bacteria</taxon>
        <taxon>Bacillati</taxon>
        <taxon>Bacillota</taxon>
        <taxon>Bacilli</taxon>
        <taxon>Lactobacillales</taxon>
        <taxon>Lactobacillaceae</taxon>
        <taxon>Lacticaseibacillus</taxon>
    </lineage>
</organism>
<evidence type="ECO:0000313" key="1">
    <source>
        <dbReference type="EMBL" id="QGV17414.1"/>
    </source>
</evidence>
<dbReference type="EMBL" id="CP022954">
    <property type="protein sequence ID" value="QGV17414.1"/>
    <property type="molecule type" value="Genomic_DNA"/>
</dbReference>
<reference evidence="1 2" key="1">
    <citation type="submission" date="2017-08" db="EMBL/GenBank/DDBJ databases">
        <title>Genome sequence, comparative genomics and functional analysis of the highly adhesive Lactobacillus paracasei Kobulty strain.</title>
        <authorList>
            <person name="Koryszewska-Baginska A."/>
            <person name="Grynberg M."/>
            <person name="Aleksandrzak-Piekarczyk T."/>
        </authorList>
    </citation>
    <scope>NUCLEOTIDE SEQUENCE [LARGE SCALE GENOMIC DNA]</scope>
    <source>
        <strain evidence="1 2">IBB3423</strain>
    </source>
</reference>
<dbReference type="AlphaFoldDB" id="A0AAP9KUQ0"/>
<proteinExistence type="predicted"/>
<sequence length="47" mass="5246">MNMKAPNPLSKMFAANHFTMIGAENSMATLFEPITKKHVSKLACFFV</sequence>
<protein>
    <submittedName>
        <fullName evidence="1">Uncharacterized protein</fullName>
    </submittedName>
</protein>
<dbReference type="Proteomes" id="UP000423274">
    <property type="component" value="Chromosome"/>
</dbReference>
<accession>A0AAP9KUQ0</accession>
<evidence type="ECO:0000313" key="2">
    <source>
        <dbReference type="Proteomes" id="UP000423274"/>
    </source>
</evidence>
<name>A0AAP9KUQ0_LACPA</name>